<dbReference type="SUPFAM" id="SSF69572">
    <property type="entry name" value="Activating enzymes of the ubiquitin-like proteins"/>
    <property type="match status" value="1"/>
</dbReference>
<dbReference type="Gene3D" id="3.40.50.720">
    <property type="entry name" value="NAD(P)-binding Rossmann-like Domain"/>
    <property type="match status" value="1"/>
</dbReference>
<proteinExistence type="predicted"/>
<gene>
    <name evidence="5" type="ORF">EAS56_34000</name>
    <name evidence="4" type="ORF">XH91_38300</name>
</gene>
<dbReference type="GO" id="GO:0061504">
    <property type="term" value="P:cyclic threonylcarbamoyladenosine biosynthetic process"/>
    <property type="evidence" value="ECO:0007669"/>
    <property type="project" value="TreeGrafter"/>
</dbReference>
<dbReference type="PANTHER" id="PTHR43267">
    <property type="entry name" value="TRNA THREONYLCARBAMOYLADENOSINE DEHYDRATASE"/>
    <property type="match status" value="1"/>
</dbReference>
<dbReference type="Pfam" id="PF14461">
    <property type="entry name" value="Prok-E2_B"/>
    <property type="match status" value="1"/>
</dbReference>
<name>A0AAE5X9L0_9BRAD</name>
<reference evidence="4 6" key="1">
    <citation type="submission" date="2018-06" db="EMBL/GenBank/DDBJ databases">
        <title>Comparative genomics of rhizobia nodulating Arachis hypogaea in China.</title>
        <authorList>
            <person name="Li Y."/>
        </authorList>
    </citation>
    <scope>NUCLEOTIDE SEQUENCE [LARGE SCALE GENOMIC DNA]</scope>
    <source>
        <strain evidence="4 6">CCBAU 51670</strain>
        <plasmid evidence="4 6">unnamed1</plasmid>
    </source>
</reference>
<dbReference type="InterPro" id="IPR045886">
    <property type="entry name" value="ThiF/MoeB/HesA"/>
</dbReference>
<dbReference type="PANTHER" id="PTHR43267:SF1">
    <property type="entry name" value="TRNA THREONYLCARBAMOYLADENOSINE DEHYDRATASE"/>
    <property type="match status" value="1"/>
</dbReference>
<keyword evidence="4" id="KW-0614">Plasmid</keyword>
<dbReference type="InterPro" id="IPR032701">
    <property type="entry name" value="Prok-E2_B_dom"/>
</dbReference>
<geneLocation type="plasmid" evidence="4 6">
    <name>unnamed1</name>
</geneLocation>
<dbReference type="EMBL" id="CP030054">
    <property type="protein sequence ID" value="QAU51119.1"/>
    <property type="molecule type" value="Genomic_DNA"/>
</dbReference>
<evidence type="ECO:0000313" key="7">
    <source>
        <dbReference type="Proteomes" id="UP000290401"/>
    </source>
</evidence>
<dbReference type="GeneID" id="39481386"/>
<sequence length="583" mass="64384">MPRYARMLRGSPPPPRSANRPVPERDDDSVRRIHDAFSQRNFRRDFSRRGLHYIGLLDETGLKVPAVVSVDDLDFIRPPVICLTDPEAGSKGQVPHVLRSDGTFCYLDRKSVVLDRYKPAETIIQCLERADQVLRDAVRGRLVDDLAEEFGGYWSDGEVLVDLPPSFEGDAKVHILRLDRDPEHKTIVVSHDKTSFAKLHRRNTVKDPGPGILCPIILVPPLSFDPKLPWPPKDLAQLNGWLKKMAPNALGSIEAAFARTKDLHIQWICLSAPNGRFFVSAEIAKPYRTPEFLKNRRASIARTLDRIPAAVEISGYVGVPADEGYVFSRNLGHMKNLAGKRILLIGCGTVGGFLAQHLAQSGAGAGGGRLMLVDDDELQGANLGRHLLGAPYLTWNKAEACADFLGQQLPHLDIGFSCDSIMKQLAILQRYDLCIDATGEEALSIALNDYAVRKRPDFPPILYTWLEGNGAAAVGFMSHDPDLACFKCLKVELAGEKRFRLLREGVEIETARNLACGDAHYIPFPVSRAASAAGLACDMVLDWANNGERHRWRSLTMDHRTANEVKDGNPKRVVKCPACGGSA</sequence>
<reference evidence="5 7" key="2">
    <citation type="submission" date="2018-10" db="EMBL/GenBank/DDBJ databases">
        <title>Bradyrhizobium sp. nov., effective nodules isolated from peanut in China.</title>
        <authorList>
            <person name="Li Y."/>
        </authorList>
    </citation>
    <scope>NUCLEOTIDE SEQUENCE [LARGE SCALE GENOMIC DNA]</scope>
    <source>
        <strain evidence="5 7">CCBAU 53426</strain>
    </source>
</reference>
<dbReference type="Pfam" id="PF00899">
    <property type="entry name" value="ThiF"/>
    <property type="match status" value="1"/>
</dbReference>
<evidence type="ECO:0000256" key="1">
    <source>
        <dbReference type="SAM" id="MobiDB-lite"/>
    </source>
</evidence>
<organism evidence="4 6">
    <name type="scientific">Bradyrhizobium guangzhouense</name>
    <dbReference type="NCBI Taxonomy" id="1325095"/>
    <lineage>
        <taxon>Bacteria</taxon>
        <taxon>Pseudomonadati</taxon>
        <taxon>Pseudomonadota</taxon>
        <taxon>Alphaproteobacteria</taxon>
        <taxon>Hyphomicrobiales</taxon>
        <taxon>Nitrobacteraceae</taxon>
        <taxon>Bradyrhizobium</taxon>
    </lineage>
</organism>
<evidence type="ECO:0000313" key="4">
    <source>
        <dbReference type="EMBL" id="QAU51119.1"/>
    </source>
</evidence>
<evidence type="ECO:0000259" key="2">
    <source>
        <dbReference type="Pfam" id="PF00899"/>
    </source>
</evidence>
<protein>
    <recommendedName>
        <fullName evidence="8">THIF-type NAD/FAD binding fold domain-containing protein</fullName>
    </recommendedName>
</protein>
<dbReference type="InterPro" id="IPR035985">
    <property type="entry name" value="Ubiquitin-activating_enz"/>
</dbReference>
<dbReference type="AlphaFoldDB" id="A0AAE5X9L0"/>
<dbReference type="GO" id="GO:0008641">
    <property type="term" value="F:ubiquitin-like modifier activating enzyme activity"/>
    <property type="evidence" value="ECO:0007669"/>
    <property type="project" value="InterPro"/>
</dbReference>
<feature type="region of interest" description="Disordered" evidence="1">
    <location>
        <begin position="1"/>
        <end position="28"/>
    </location>
</feature>
<feature type="domain" description="Prokaryotic E2 family B" evidence="3">
    <location>
        <begin position="47"/>
        <end position="156"/>
    </location>
</feature>
<evidence type="ECO:0000259" key="3">
    <source>
        <dbReference type="Pfam" id="PF14461"/>
    </source>
</evidence>
<dbReference type="EMBL" id="RDQZ01000043">
    <property type="protein sequence ID" value="RXH06487.1"/>
    <property type="molecule type" value="Genomic_DNA"/>
</dbReference>
<dbReference type="Proteomes" id="UP000290401">
    <property type="component" value="Unassembled WGS sequence"/>
</dbReference>
<feature type="domain" description="THIF-type NAD/FAD binding fold" evidence="2">
    <location>
        <begin position="334"/>
        <end position="493"/>
    </location>
</feature>
<dbReference type="RefSeq" id="WP_128929570.1">
    <property type="nucleotide sequence ID" value="NZ_RDQZ01000043.1"/>
</dbReference>
<dbReference type="InterPro" id="IPR000594">
    <property type="entry name" value="ThiF_NAD_FAD-bd"/>
</dbReference>
<accession>A0AAE5X9L0</accession>
<evidence type="ECO:0000313" key="5">
    <source>
        <dbReference type="EMBL" id="RXH06487.1"/>
    </source>
</evidence>
<keyword evidence="7" id="KW-1185">Reference proteome</keyword>
<evidence type="ECO:0000313" key="6">
    <source>
        <dbReference type="Proteomes" id="UP000288972"/>
    </source>
</evidence>
<dbReference type="GO" id="GO:0061503">
    <property type="term" value="F:tRNA threonylcarbamoyladenosine dehydratase"/>
    <property type="evidence" value="ECO:0007669"/>
    <property type="project" value="TreeGrafter"/>
</dbReference>
<evidence type="ECO:0008006" key="8">
    <source>
        <dbReference type="Google" id="ProtNLM"/>
    </source>
</evidence>
<dbReference type="KEGG" id="bgz:XH91_38300"/>
<dbReference type="Proteomes" id="UP000288972">
    <property type="component" value="Plasmid unnamed1"/>
</dbReference>